<protein>
    <submittedName>
        <fullName evidence="1">Uncharacterized protein</fullName>
    </submittedName>
</protein>
<sequence>MQIKALYSTCCCHPTSKTLKIFPDEHQPPLYDYEAMPQGVSSLSRQNY</sequence>
<dbReference type="HOGENOM" id="CLU_3151626_0_0_3"/>
<dbReference type="STRING" id="118168.MC7420_1702"/>
<gene>
    <name evidence="1" type="ORF">MC7420_1702</name>
</gene>
<reference evidence="1 2" key="1">
    <citation type="submission" date="2008-07" db="EMBL/GenBank/DDBJ databases">
        <authorList>
            <person name="Tandeau de Marsac N."/>
            <person name="Ferriera S."/>
            <person name="Johnson J."/>
            <person name="Kravitz S."/>
            <person name="Beeson K."/>
            <person name="Sutton G."/>
            <person name="Rogers Y.-H."/>
            <person name="Friedman R."/>
            <person name="Frazier M."/>
            <person name="Venter J.C."/>
        </authorList>
    </citation>
    <scope>NUCLEOTIDE SEQUENCE [LARGE SCALE GENOMIC DNA]</scope>
    <source>
        <strain evidence="1 2">PCC 7420</strain>
    </source>
</reference>
<name>B4VMI4_9CYAN</name>
<dbReference type="EMBL" id="DS989845">
    <property type="protein sequence ID" value="EDX76699.1"/>
    <property type="molecule type" value="Genomic_DNA"/>
</dbReference>
<proteinExistence type="predicted"/>
<evidence type="ECO:0000313" key="1">
    <source>
        <dbReference type="EMBL" id="EDX76699.1"/>
    </source>
</evidence>
<organism evidence="1 2">
    <name type="scientific">Coleofasciculus chthonoplastes PCC 7420</name>
    <dbReference type="NCBI Taxonomy" id="118168"/>
    <lineage>
        <taxon>Bacteria</taxon>
        <taxon>Bacillati</taxon>
        <taxon>Cyanobacteriota</taxon>
        <taxon>Cyanophyceae</taxon>
        <taxon>Coleofasciculales</taxon>
        <taxon>Coleofasciculaceae</taxon>
        <taxon>Coleofasciculus</taxon>
    </lineage>
</organism>
<evidence type="ECO:0000313" key="2">
    <source>
        <dbReference type="Proteomes" id="UP000003835"/>
    </source>
</evidence>
<keyword evidence="2" id="KW-1185">Reference proteome</keyword>
<dbReference type="AlphaFoldDB" id="B4VMI4"/>
<accession>B4VMI4</accession>
<dbReference type="Proteomes" id="UP000003835">
    <property type="component" value="Unassembled WGS sequence"/>
</dbReference>